<evidence type="ECO:0000313" key="3">
    <source>
        <dbReference type="EMBL" id="CAB4193725.1"/>
    </source>
</evidence>
<feature type="transmembrane region" description="Helical" evidence="1">
    <location>
        <begin position="6"/>
        <end position="23"/>
    </location>
</feature>
<organism evidence="2">
    <name type="scientific">uncultured Caudovirales phage</name>
    <dbReference type="NCBI Taxonomy" id="2100421"/>
    <lineage>
        <taxon>Viruses</taxon>
        <taxon>Duplodnaviria</taxon>
        <taxon>Heunggongvirae</taxon>
        <taxon>Uroviricota</taxon>
        <taxon>Caudoviricetes</taxon>
        <taxon>Peduoviridae</taxon>
        <taxon>Maltschvirus</taxon>
        <taxon>Maltschvirus maltsch</taxon>
    </lineage>
</organism>
<protein>
    <submittedName>
        <fullName evidence="2">Uncharacterized protein</fullName>
    </submittedName>
</protein>
<keyword evidence="1" id="KW-0812">Transmembrane</keyword>
<proteinExistence type="predicted"/>
<dbReference type="EMBL" id="LR796916">
    <property type="protein sequence ID" value="CAB4175389.1"/>
    <property type="molecule type" value="Genomic_DNA"/>
</dbReference>
<evidence type="ECO:0000313" key="2">
    <source>
        <dbReference type="EMBL" id="CAB4175389.1"/>
    </source>
</evidence>
<evidence type="ECO:0000256" key="1">
    <source>
        <dbReference type="SAM" id="Phobius"/>
    </source>
</evidence>
<gene>
    <name evidence="3" type="ORF">UFOVP1247_132</name>
    <name evidence="2" type="ORF">UFOVP970_172</name>
</gene>
<accession>A0A6J5PU32</accession>
<dbReference type="EMBL" id="LR797195">
    <property type="protein sequence ID" value="CAB4193725.1"/>
    <property type="molecule type" value="Genomic_DNA"/>
</dbReference>
<keyword evidence="1" id="KW-0472">Membrane</keyword>
<keyword evidence="1" id="KW-1133">Transmembrane helix</keyword>
<sequence>MVISLIIFICIINWIIVSVLEPSEFRKITRLIVSVPPFAIVWAIIAMFVIAGILIKDGFIALIKFVKG</sequence>
<name>A0A6J5PU32_9CAUD</name>
<reference evidence="2" key="1">
    <citation type="submission" date="2020-05" db="EMBL/GenBank/DDBJ databases">
        <authorList>
            <person name="Chiriac C."/>
            <person name="Salcher M."/>
            <person name="Ghai R."/>
            <person name="Kavagutti S V."/>
        </authorList>
    </citation>
    <scope>NUCLEOTIDE SEQUENCE</scope>
</reference>
<feature type="transmembrane region" description="Helical" evidence="1">
    <location>
        <begin position="35"/>
        <end position="55"/>
    </location>
</feature>